<evidence type="ECO:0000256" key="1">
    <source>
        <dbReference type="ARBA" id="ARBA00007818"/>
    </source>
</evidence>
<keyword evidence="4" id="KW-1185">Reference proteome</keyword>
<dbReference type="InterPro" id="IPR008584">
    <property type="entry name" value="CXXC_Zn-binding_euk"/>
</dbReference>
<evidence type="ECO:0000313" key="5">
    <source>
        <dbReference type="WBParaSite" id="Pan_g4682.t1"/>
    </source>
</evidence>
<organism evidence="4 5">
    <name type="scientific">Panagrellus redivivus</name>
    <name type="common">Microworm</name>
    <dbReference type="NCBI Taxonomy" id="6233"/>
    <lineage>
        <taxon>Eukaryota</taxon>
        <taxon>Metazoa</taxon>
        <taxon>Ecdysozoa</taxon>
        <taxon>Nematoda</taxon>
        <taxon>Chromadorea</taxon>
        <taxon>Rhabditida</taxon>
        <taxon>Tylenchina</taxon>
        <taxon>Panagrolaimomorpha</taxon>
        <taxon>Panagrolaimoidea</taxon>
        <taxon>Panagrolaimidae</taxon>
        <taxon>Panagrellus</taxon>
    </lineage>
</organism>
<keyword evidence="2" id="KW-0479">Metal-binding</keyword>
<evidence type="ECO:0000256" key="3">
    <source>
        <dbReference type="ARBA" id="ARBA00022833"/>
    </source>
</evidence>
<dbReference type="SUPFAM" id="SSF141678">
    <property type="entry name" value="MAL13P1.257-like"/>
    <property type="match status" value="1"/>
</dbReference>
<comment type="similarity">
    <text evidence="1">Belongs to the UPF0587 family.</text>
</comment>
<keyword evidence="3" id="KW-0862">Zinc</keyword>
<evidence type="ECO:0000313" key="4">
    <source>
        <dbReference type="Proteomes" id="UP000492821"/>
    </source>
</evidence>
<dbReference type="WBParaSite" id="Pan_g4682.t1">
    <property type="protein sequence ID" value="Pan_g4682.t1"/>
    <property type="gene ID" value="Pan_g4682"/>
</dbReference>
<sequence>MPIIALELKANLVNVTNLRPGDYGDHRWYLKCKCSSCGETPDHWQYATVEEAHELSKGHGIANLLVKCPLCSRSNSLEILTDSYKPYDAEKNEQWQQIVRFDCRGIEPVDFDPRVGWVAEGVESGTVFEDIDLNDKEWADYDEKVSEAVEINSIQVRFVSVKGK</sequence>
<protein>
    <submittedName>
        <fullName evidence="5">DUF866 domain protein</fullName>
    </submittedName>
</protein>
<reference evidence="4" key="1">
    <citation type="journal article" date="2013" name="Genetics">
        <title>The draft genome and transcriptome of Panagrellus redivivus are shaped by the harsh demands of a free-living lifestyle.</title>
        <authorList>
            <person name="Srinivasan J."/>
            <person name="Dillman A.R."/>
            <person name="Macchietto M.G."/>
            <person name="Heikkinen L."/>
            <person name="Lakso M."/>
            <person name="Fracchia K.M."/>
            <person name="Antoshechkin I."/>
            <person name="Mortazavi A."/>
            <person name="Wong G."/>
            <person name="Sternberg P.W."/>
        </authorList>
    </citation>
    <scope>NUCLEOTIDE SEQUENCE [LARGE SCALE GENOMIC DNA]</scope>
    <source>
        <strain evidence="4">MT8872</strain>
    </source>
</reference>
<dbReference type="GO" id="GO:0008270">
    <property type="term" value="F:zinc ion binding"/>
    <property type="evidence" value="ECO:0007669"/>
    <property type="project" value="TreeGrafter"/>
</dbReference>
<dbReference type="Proteomes" id="UP000492821">
    <property type="component" value="Unassembled WGS sequence"/>
</dbReference>
<accession>A0A7E4VZC6</accession>
<evidence type="ECO:0000256" key="2">
    <source>
        <dbReference type="ARBA" id="ARBA00022723"/>
    </source>
</evidence>
<dbReference type="PANTHER" id="PTHR12857:SF0">
    <property type="entry name" value="CXXC MOTIF CONTAINING ZINC BINDING PROTEIN"/>
    <property type="match status" value="1"/>
</dbReference>
<dbReference type="Pfam" id="PF05907">
    <property type="entry name" value="CXXC_Zn-b_euk"/>
    <property type="match status" value="1"/>
</dbReference>
<dbReference type="AlphaFoldDB" id="A0A7E4VZC6"/>
<name>A0A7E4VZC6_PANRE</name>
<reference evidence="5" key="2">
    <citation type="submission" date="2020-10" db="UniProtKB">
        <authorList>
            <consortium name="WormBaseParasite"/>
        </authorList>
    </citation>
    <scope>IDENTIFICATION</scope>
</reference>
<proteinExistence type="inferred from homology"/>
<dbReference type="PANTHER" id="PTHR12857">
    <property type="entry name" value="CXXC MOTIF CONTAINING ZINC BINDING PROTEIN"/>
    <property type="match status" value="1"/>
</dbReference>